<keyword evidence="4" id="KW-1185">Reference proteome</keyword>
<evidence type="ECO:0000313" key="4">
    <source>
        <dbReference type="Proteomes" id="UP001054902"/>
    </source>
</evidence>
<evidence type="ECO:0000256" key="2">
    <source>
        <dbReference type="SAM" id="SignalP"/>
    </source>
</evidence>
<evidence type="ECO:0000313" key="3">
    <source>
        <dbReference type="EMBL" id="GFH60212.1"/>
    </source>
</evidence>
<name>A0AAD3HDU5_9STRA</name>
<feature type="signal peptide" evidence="2">
    <location>
        <begin position="1"/>
        <end position="26"/>
    </location>
</feature>
<proteinExistence type="predicted"/>
<comment type="caution">
    <text evidence="3">The sequence shown here is derived from an EMBL/GenBank/DDBJ whole genome shotgun (WGS) entry which is preliminary data.</text>
</comment>
<keyword evidence="2" id="KW-0732">Signal</keyword>
<organism evidence="3 4">
    <name type="scientific">Chaetoceros tenuissimus</name>
    <dbReference type="NCBI Taxonomy" id="426638"/>
    <lineage>
        <taxon>Eukaryota</taxon>
        <taxon>Sar</taxon>
        <taxon>Stramenopiles</taxon>
        <taxon>Ochrophyta</taxon>
        <taxon>Bacillariophyta</taxon>
        <taxon>Coscinodiscophyceae</taxon>
        <taxon>Chaetocerotophycidae</taxon>
        <taxon>Chaetocerotales</taxon>
        <taxon>Chaetocerotaceae</taxon>
        <taxon>Chaetoceros</taxon>
    </lineage>
</organism>
<dbReference type="EMBL" id="BLLK01000069">
    <property type="protein sequence ID" value="GFH60212.1"/>
    <property type="molecule type" value="Genomic_DNA"/>
</dbReference>
<feature type="chain" id="PRO_5042155039" evidence="2">
    <location>
        <begin position="27"/>
        <end position="176"/>
    </location>
</feature>
<sequence>MFHINCTWFAALRIISFSALLGTGNAFTTPTTSLLAQNLILTNQLNNNVSPYSFPNIIISSDQVEAVDKGIEEAFQDDLIYFDSTIQLIGGAAIVLVLLAAAAKFFLNKMDEAIEKVLVDFEKTMKDKYASRWVSIEAKLDGLQEPERSQKLFSIMEELQTSEPQFMDKVNKDVAR</sequence>
<evidence type="ECO:0000256" key="1">
    <source>
        <dbReference type="SAM" id="Phobius"/>
    </source>
</evidence>
<dbReference type="AlphaFoldDB" id="A0AAD3HDU5"/>
<protein>
    <submittedName>
        <fullName evidence="3">Uncharacterized protein</fullName>
    </submittedName>
</protein>
<keyword evidence="1" id="KW-1133">Transmembrane helix</keyword>
<keyword evidence="1" id="KW-0812">Transmembrane</keyword>
<feature type="transmembrane region" description="Helical" evidence="1">
    <location>
        <begin position="86"/>
        <end position="107"/>
    </location>
</feature>
<dbReference type="Proteomes" id="UP001054902">
    <property type="component" value="Unassembled WGS sequence"/>
</dbReference>
<accession>A0AAD3HDU5</accession>
<keyword evidence="1" id="KW-0472">Membrane</keyword>
<gene>
    <name evidence="3" type="ORF">CTEN210_16688</name>
</gene>
<reference evidence="3 4" key="1">
    <citation type="journal article" date="2021" name="Sci. Rep.">
        <title>The genome of the diatom Chaetoceros tenuissimus carries an ancient integrated fragment of an extant virus.</title>
        <authorList>
            <person name="Hongo Y."/>
            <person name="Kimura K."/>
            <person name="Takaki Y."/>
            <person name="Yoshida Y."/>
            <person name="Baba S."/>
            <person name="Kobayashi G."/>
            <person name="Nagasaki K."/>
            <person name="Hano T."/>
            <person name="Tomaru Y."/>
        </authorList>
    </citation>
    <scope>NUCLEOTIDE SEQUENCE [LARGE SCALE GENOMIC DNA]</scope>
    <source>
        <strain evidence="3 4">NIES-3715</strain>
    </source>
</reference>